<keyword evidence="1" id="KW-0808">Transferase</keyword>
<dbReference type="InterPro" id="IPR017441">
    <property type="entry name" value="Protein_kinase_ATP_BS"/>
</dbReference>
<organism evidence="8 9">
    <name type="scientific">Planosporangium flavigriseum</name>
    <dbReference type="NCBI Taxonomy" id="373681"/>
    <lineage>
        <taxon>Bacteria</taxon>
        <taxon>Bacillati</taxon>
        <taxon>Actinomycetota</taxon>
        <taxon>Actinomycetes</taxon>
        <taxon>Micromonosporales</taxon>
        <taxon>Micromonosporaceae</taxon>
        <taxon>Planosporangium</taxon>
    </lineage>
</organism>
<accession>A0A8J3PN54</accession>
<dbReference type="Gene3D" id="1.10.510.10">
    <property type="entry name" value="Transferase(Phosphotransferase) domain 1"/>
    <property type="match status" value="1"/>
</dbReference>
<evidence type="ECO:0000256" key="6">
    <source>
        <dbReference type="SAM" id="MobiDB-lite"/>
    </source>
</evidence>
<dbReference type="CDD" id="cd14014">
    <property type="entry name" value="STKc_PknB_like"/>
    <property type="match status" value="1"/>
</dbReference>
<dbReference type="PROSITE" id="PS00107">
    <property type="entry name" value="PROTEIN_KINASE_ATP"/>
    <property type="match status" value="1"/>
</dbReference>
<keyword evidence="2 5" id="KW-0547">Nucleotide-binding</keyword>
<evidence type="ECO:0000313" key="9">
    <source>
        <dbReference type="Proteomes" id="UP000653674"/>
    </source>
</evidence>
<dbReference type="RefSeq" id="WP_168077959.1">
    <property type="nucleotide sequence ID" value="NZ_BAAAQJ010000030.1"/>
</dbReference>
<dbReference type="PROSITE" id="PS50011">
    <property type="entry name" value="PROTEIN_KINASE_DOM"/>
    <property type="match status" value="1"/>
</dbReference>
<feature type="binding site" evidence="5">
    <location>
        <position position="37"/>
    </location>
    <ligand>
        <name>ATP</name>
        <dbReference type="ChEBI" id="CHEBI:30616"/>
    </ligand>
</feature>
<feature type="compositionally biased region" description="Pro residues" evidence="6">
    <location>
        <begin position="285"/>
        <end position="296"/>
    </location>
</feature>
<dbReference type="EMBL" id="BONU01000034">
    <property type="protein sequence ID" value="GIG75617.1"/>
    <property type="molecule type" value="Genomic_DNA"/>
</dbReference>
<gene>
    <name evidence="8" type="ORF">Pfl04_40210</name>
</gene>
<keyword evidence="9" id="KW-1185">Reference proteome</keyword>
<dbReference type="PANTHER" id="PTHR43289:SF30">
    <property type="entry name" value="NON-SPECIFIC SERINE_THREONINE PROTEIN KINASE"/>
    <property type="match status" value="1"/>
</dbReference>
<proteinExistence type="predicted"/>
<dbReference type="Gene3D" id="3.30.200.20">
    <property type="entry name" value="Phosphorylase Kinase, domain 1"/>
    <property type="match status" value="1"/>
</dbReference>
<sequence>MRILDGRYQLEQCIGVGGMSEVWRGYDQVLARPVAVKLLAPRQTAAQDCSADQDCGERARTEARSAAQLAHPNVASVYDFGMAPLPQGRQAPYIVMELVHGATLADHLAAGPMHWDIAVRICAEVSAALAAAHGQGIVHRDVKPANIMLTPSGVKVLDFGIATAAGQHDQQPDGFVLGTPAYLAPERLGCDAATPATDMYAVGVLLYQCLTGRLPWPAETPTQLVLAQHYRQPDALPVIDGLAAEAAELCTRCLSADPEERPTSPLAALVLAEAVDARVYVPPFGVPAPTPSPSPASPRRATGRTGAEHVGKHRASSQRASGAPSRDSNAWASSPTEASPRRSGEPRG</sequence>
<dbReference type="SMART" id="SM00220">
    <property type="entry name" value="S_TKc"/>
    <property type="match status" value="1"/>
</dbReference>
<dbReference type="PROSITE" id="PS00108">
    <property type="entry name" value="PROTEIN_KINASE_ST"/>
    <property type="match status" value="1"/>
</dbReference>
<dbReference type="SUPFAM" id="SSF56112">
    <property type="entry name" value="Protein kinase-like (PK-like)"/>
    <property type="match status" value="1"/>
</dbReference>
<evidence type="ECO:0000256" key="4">
    <source>
        <dbReference type="ARBA" id="ARBA00022840"/>
    </source>
</evidence>
<dbReference type="GO" id="GO:0004674">
    <property type="term" value="F:protein serine/threonine kinase activity"/>
    <property type="evidence" value="ECO:0007669"/>
    <property type="project" value="TreeGrafter"/>
</dbReference>
<keyword evidence="3" id="KW-0418">Kinase</keyword>
<feature type="domain" description="Protein kinase" evidence="7">
    <location>
        <begin position="8"/>
        <end position="281"/>
    </location>
</feature>
<dbReference type="AlphaFoldDB" id="A0A8J3PN54"/>
<feature type="compositionally biased region" description="Basic and acidic residues" evidence="6">
    <location>
        <begin position="339"/>
        <end position="348"/>
    </location>
</feature>
<dbReference type="PANTHER" id="PTHR43289">
    <property type="entry name" value="MITOGEN-ACTIVATED PROTEIN KINASE KINASE KINASE 20-RELATED"/>
    <property type="match status" value="1"/>
</dbReference>
<dbReference type="Pfam" id="PF00069">
    <property type="entry name" value="Pkinase"/>
    <property type="match status" value="1"/>
</dbReference>
<evidence type="ECO:0000256" key="1">
    <source>
        <dbReference type="ARBA" id="ARBA00022679"/>
    </source>
</evidence>
<feature type="region of interest" description="Disordered" evidence="6">
    <location>
        <begin position="285"/>
        <end position="348"/>
    </location>
</feature>
<dbReference type="InterPro" id="IPR011009">
    <property type="entry name" value="Kinase-like_dom_sf"/>
</dbReference>
<evidence type="ECO:0000256" key="5">
    <source>
        <dbReference type="PROSITE-ProRule" id="PRU10141"/>
    </source>
</evidence>
<feature type="compositionally biased region" description="Polar residues" evidence="6">
    <location>
        <begin position="326"/>
        <end position="337"/>
    </location>
</feature>
<evidence type="ECO:0000313" key="8">
    <source>
        <dbReference type="EMBL" id="GIG75617.1"/>
    </source>
</evidence>
<dbReference type="GO" id="GO:0005524">
    <property type="term" value="F:ATP binding"/>
    <property type="evidence" value="ECO:0007669"/>
    <property type="project" value="UniProtKB-UniRule"/>
</dbReference>
<name>A0A8J3PN54_9ACTN</name>
<dbReference type="InterPro" id="IPR008271">
    <property type="entry name" value="Ser/Thr_kinase_AS"/>
</dbReference>
<evidence type="ECO:0000259" key="7">
    <source>
        <dbReference type="PROSITE" id="PS50011"/>
    </source>
</evidence>
<reference evidence="8" key="1">
    <citation type="submission" date="2021-01" db="EMBL/GenBank/DDBJ databases">
        <title>Whole genome shotgun sequence of Planosporangium flavigriseum NBRC 105377.</title>
        <authorList>
            <person name="Komaki H."/>
            <person name="Tamura T."/>
        </authorList>
    </citation>
    <scope>NUCLEOTIDE SEQUENCE</scope>
    <source>
        <strain evidence="8">NBRC 105377</strain>
    </source>
</reference>
<dbReference type="Proteomes" id="UP000653674">
    <property type="component" value="Unassembled WGS sequence"/>
</dbReference>
<dbReference type="InterPro" id="IPR000719">
    <property type="entry name" value="Prot_kinase_dom"/>
</dbReference>
<evidence type="ECO:0000256" key="3">
    <source>
        <dbReference type="ARBA" id="ARBA00022777"/>
    </source>
</evidence>
<evidence type="ECO:0000256" key="2">
    <source>
        <dbReference type="ARBA" id="ARBA00022741"/>
    </source>
</evidence>
<comment type="caution">
    <text evidence="8">The sequence shown here is derived from an EMBL/GenBank/DDBJ whole genome shotgun (WGS) entry which is preliminary data.</text>
</comment>
<keyword evidence="4 5" id="KW-0067">ATP-binding</keyword>
<protein>
    <recommendedName>
        <fullName evidence="7">Protein kinase domain-containing protein</fullName>
    </recommendedName>
</protein>